<organism evidence="2 3">
    <name type="scientific">Hapsidospora chrysogenum (strain ATCC 11550 / CBS 779.69 / DSM 880 / IAM 14645 / JCM 23072 / IMI 49137)</name>
    <name type="common">Acremonium chrysogenum</name>
    <dbReference type="NCBI Taxonomy" id="857340"/>
    <lineage>
        <taxon>Eukaryota</taxon>
        <taxon>Fungi</taxon>
        <taxon>Dikarya</taxon>
        <taxon>Ascomycota</taxon>
        <taxon>Pezizomycotina</taxon>
        <taxon>Sordariomycetes</taxon>
        <taxon>Hypocreomycetidae</taxon>
        <taxon>Hypocreales</taxon>
        <taxon>Bionectriaceae</taxon>
        <taxon>Hapsidospora</taxon>
    </lineage>
</organism>
<gene>
    <name evidence="2" type="ORF">ACRE_039590</name>
</gene>
<dbReference type="HOGENOM" id="CLU_2757192_0_0_1"/>
<accession>A0A086T7B9</accession>
<proteinExistence type="predicted"/>
<reference evidence="3" key="1">
    <citation type="journal article" date="2014" name="Genome Announc.">
        <title>Genome sequence and annotation of Acremonium chrysogenum, producer of the beta-lactam antibiotic cephalosporin C.</title>
        <authorList>
            <person name="Terfehr D."/>
            <person name="Dahlmann T.A."/>
            <person name="Specht T."/>
            <person name="Zadra I."/>
            <person name="Kuernsteiner H."/>
            <person name="Kueck U."/>
        </authorList>
    </citation>
    <scope>NUCLEOTIDE SEQUENCE [LARGE SCALE GENOMIC DNA]</scope>
    <source>
        <strain evidence="3">ATCC 11550 / CBS 779.69 / DSM 880 / IAM 14645 / JCM 23072 / IMI 49137</strain>
    </source>
</reference>
<sequence>MQLMIPGADEELDFFIVFVIPEDIVSERGKTLMASKSPESRNQKQASSMEEAARDASASCKVSNDGIIIL</sequence>
<dbReference type="AlphaFoldDB" id="A0A086T7B9"/>
<dbReference type="Proteomes" id="UP000029964">
    <property type="component" value="Unassembled WGS sequence"/>
</dbReference>
<evidence type="ECO:0000256" key="1">
    <source>
        <dbReference type="SAM" id="MobiDB-lite"/>
    </source>
</evidence>
<evidence type="ECO:0000313" key="3">
    <source>
        <dbReference type="Proteomes" id="UP000029964"/>
    </source>
</evidence>
<keyword evidence="3" id="KW-1185">Reference proteome</keyword>
<evidence type="ECO:0000313" key="2">
    <source>
        <dbReference type="EMBL" id="KFH45251.1"/>
    </source>
</evidence>
<protein>
    <submittedName>
        <fullName evidence="2">Uncharacterized protein</fullName>
    </submittedName>
</protein>
<comment type="caution">
    <text evidence="2">The sequence shown here is derived from an EMBL/GenBank/DDBJ whole genome shotgun (WGS) entry which is preliminary data.</text>
</comment>
<dbReference type="EMBL" id="JPKY01000035">
    <property type="protein sequence ID" value="KFH45251.1"/>
    <property type="molecule type" value="Genomic_DNA"/>
</dbReference>
<name>A0A086T7B9_HAPC1</name>
<feature type="region of interest" description="Disordered" evidence="1">
    <location>
        <begin position="31"/>
        <end position="70"/>
    </location>
</feature>